<proteinExistence type="predicted"/>
<dbReference type="Proteomes" id="UP000582231">
    <property type="component" value="Unassembled WGS sequence"/>
</dbReference>
<dbReference type="PROSITE" id="PS50943">
    <property type="entry name" value="HTH_CROC1"/>
    <property type="match status" value="1"/>
</dbReference>
<dbReference type="PANTHER" id="PTHR46797:SF1">
    <property type="entry name" value="METHYLPHOSPHONATE SYNTHASE"/>
    <property type="match status" value="1"/>
</dbReference>
<evidence type="ECO:0000256" key="1">
    <source>
        <dbReference type="ARBA" id="ARBA00023125"/>
    </source>
</evidence>
<dbReference type="Pfam" id="PF01381">
    <property type="entry name" value="HTH_3"/>
    <property type="match status" value="1"/>
</dbReference>
<comment type="caution">
    <text evidence="3">The sequence shown here is derived from an EMBL/GenBank/DDBJ whole genome shotgun (WGS) entry which is preliminary data.</text>
</comment>
<dbReference type="GO" id="GO:0005829">
    <property type="term" value="C:cytosol"/>
    <property type="evidence" value="ECO:0007669"/>
    <property type="project" value="TreeGrafter"/>
</dbReference>
<dbReference type="GO" id="GO:0003677">
    <property type="term" value="F:DNA binding"/>
    <property type="evidence" value="ECO:0007669"/>
    <property type="project" value="UniProtKB-KW"/>
</dbReference>
<evidence type="ECO:0000313" key="3">
    <source>
        <dbReference type="EMBL" id="NYD32728.1"/>
    </source>
</evidence>
<gene>
    <name evidence="3" type="ORF">BJ958_004274</name>
</gene>
<dbReference type="RefSeq" id="WP_179728869.1">
    <property type="nucleotide sequence ID" value="NZ_BAABEF010000001.1"/>
</dbReference>
<dbReference type="InterPro" id="IPR011051">
    <property type="entry name" value="RmlC_Cupin_sf"/>
</dbReference>
<dbReference type="CDD" id="cd00093">
    <property type="entry name" value="HTH_XRE"/>
    <property type="match status" value="1"/>
</dbReference>
<evidence type="ECO:0000313" key="4">
    <source>
        <dbReference type="Proteomes" id="UP000582231"/>
    </source>
</evidence>
<dbReference type="Gene3D" id="2.60.120.10">
    <property type="entry name" value="Jelly Rolls"/>
    <property type="match status" value="1"/>
</dbReference>
<protein>
    <submittedName>
        <fullName evidence="3">Transcriptional regulator with XRE-family HTH domain</fullName>
    </submittedName>
</protein>
<evidence type="ECO:0000259" key="2">
    <source>
        <dbReference type="PROSITE" id="PS50943"/>
    </source>
</evidence>
<dbReference type="EMBL" id="JACCBF010000001">
    <property type="protein sequence ID" value="NYD32728.1"/>
    <property type="molecule type" value="Genomic_DNA"/>
</dbReference>
<keyword evidence="1" id="KW-0238">DNA-binding</keyword>
<dbReference type="SMART" id="SM00530">
    <property type="entry name" value="HTH_XRE"/>
    <property type="match status" value="1"/>
</dbReference>
<keyword evidence="4" id="KW-1185">Reference proteome</keyword>
<dbReference type="GO" id="GO:0003700">
    <property type="term" value="F:DNA-binding transcription factor activity"/>
    <property type="evidence" value="ECO:0007669"/>
    <property type="project" value="TreeGrafter"/>
</dbReference>
<name>A0A852RQ90_9ACTN</name>
<dbReference type="InterPro" id="IPR010982">
    <property type="entry name" value="Lambda_DNA-bd_dom_sf"/>
</dbReference>
<dbReference type="Gene3D" id="1.10.260.40">
    <property type="entry name" value="lambda repressor-like DNA-binding domains"/>
    <property type="match status" value="1"/>
</dbReference>
<sequence>MSRTDNAKTLAKAMGVRLRRRRKELGLSLSEVGRRSDVSPSYLTAVEAGTSTASLQVLARIAHALELTLGDFIAEQTVASVKAGRLDPKPGTHLVSSDTLQLKVAFANAEPDETGTCPLDVAGSSVVIVVRSGHLTVDVDDQTWQLEEGDSLHAQQPRQIRWRSGSSPSAFIWASAPPSIG</sequence>
<dbReference type="SUPFAM" id="SSF47413">
    <property type="entry name" value="lambda repressor-like DNA-binding domains"/>
    <property type="match status" value="1"/>
</dbReference>
<accession>A0A852RQ90</accession>
<organism evidence="3 4">
    <name type="scientific">Nocardioides kongjuensis</name>
    <dbReference type="NCBI Taxonomy" id="349522"/>
    <lineage>
        <taxon>Bacteria</taxon>
        <taxon>Bacillati</taxon>
        <taxon>Actinomycetota</taxon>
        <taxon>Actinomycetes</taxon>
        <taxon>Propionibacteriales</taxon>
        <taxon>Nocardioidaceae</taxon>
        <taxon>Nocardioides</taxon>
    </lineage>
</organism>
<dbReference type="PANTHER" id="PTHR46797">
    <property type="entry name" value="HTH-TYPE TRANSCRIPTIONAL REGULATOR"/>
    <property type="match status" value="1"/>
</dbReference>
<dbReference type="InterPro" id="IPR050807">
    <property type="entry name" value="TransReg_Diox_bact_type"/>
</dbReference>
<dbReference type="SUPFAM" id="SSF51182">
    <property type="entry name" value="RmlC-like cupins"/>
    <property type="match status" value="1"/>
</dbReference>
<dbReference type="InterPro" id="IPR014710">
    <property type="entry name" value="RmlC-like_jellyroll"/>
</dbReference>
<dbReference type="AlphaFoldDB" id="A0A852RQ90"/>
<feature type="domain" description="HTH cro/C1-type" evidence="2">
    <location>
        <begin position="18"/>
        <end position="72"/>
    </location>
</feature>
<reference evidence="3 4" key="1">
    <citation type="submission" date="2020-07" db="EMBL/GenBank/DDBJ databases">
        <title>Sequencing the genomes of 1000 actinobacteria strains.</title>
        <authorList>
            <person name="Klenk H.-P."/>
        </authorList>
    </citation>
    <scope>NUCLEOTIDE SEQUENCE [LARGE SCALE GENOMIC DNA]</scope>
    <source>
        <strain evidence="3 4">DSM 19082</strain>
    </source>
</reference>
<dbReference type="InterPro" id="IPR001387">
    <property type="entry name" value="Cro/C1-type_HTH"/>
</dbReference>
<dbReference type="CDD" id="cd02209">
    <property type="entry name" value="cupin_XRE_C"/>
    <property type="match status" value="1"/>
</dbReference>